<evidence type="ECO:0000256" key="1">
    <source>
        <dbReference type="SAM" id="SignalP"/>
    </source>
</evidence>
<accession>A0ABM7NQE1</accession>
<proteinExistence type="predicted"/>
<dbReference type="EMBL" id="AP024480">
    <property type="protein sequence ID" value="BCS82353.1"/>
    <property type="molecule type" value="Genomic_DNA"/>
</dbReference>
<organism evidence="2 3">
    <name type="scientific">Caldicellulosiruptor diazotrophicus</name>
    <dbReference type="NCBI Taxonomy" id="2806205"/>
    <lineage>
        <taxon>Bacteria</taxon>
        <taxon>Bacillati</taxon>
        <taxon>Bacillota</taxon>
        <taxon>Bacillota incertae sedis</taxon>
        <taxon>Caldicellulosiruptorales</taxon>
        <taxon>Caldicellulosiruptoraceae</taxon>
        <taxon>Caldicellulosiruptor</taxon>
    </lineage>
</organism>
<keyword evidence="3" id="KW-1185">Reference proteome</keyword>
<reference evidence="2 3" key="1">
    <citation type="submission" date="2021-02" db="EMBL/GenBank/DDBJ databases">
        <title>Nitrogen-fixing ability and nitrogen fixation related genes of thermophilic fermentative bacteria in the genus Caldicellulosiruptor.</title>
        <authorList>
            <person name="Chen Y."/>
            <person name="Nishihara A."/>
            <person name="Haruta S."/>
        </authorList>
    </citation>
    <scope>NUCLEOTIDE SEQUENCE [LARGE SCALE GENOMIC DNA]</scope>
    <source>
        <strain evidence="2 3">YA01</strain>
    </source>
</reference>
<dbReference type="Proteomes" id="UP000663623">
    <property type="component" value="Chromosome"/>
</dbReference>
<sequence length="204" mass="23675">MLKKHKSLFKALSFLCILSLILSLVPPAGIWQTVKADDINLYNGGYDSYNGKDRSYWMQQAGFKSEEINTYKSIKVNGKDEYFNCEIYAERRMVVYGTPWDVPDNNFVWNFKEDPNGYFHKNRDGTGPRGWFRYAGYTMNGDLFPDKEFPNDGDGTQPVEYANILTWSEIRQLDNFTKSKLAVADYDPSKVASYQWETVMEIKI</sequence>
<protein>
    <submittedName>
        <fullName evidence="2">Uncharacterized protein</fullName>
    </submittedName>
</protein>
<dbReference type="RefSeq" id="WP_207179889.1">
    <property type="nucleotide sequence ID" value="NZ_AP024480.1"/>
</dbReference>
<feature type="chain" id="PRO_5045552656" evidence="1">
    <location>
        <begin position="29"/>
        <end position="204"/>
    </location>
</feature>
<feature type="signal peptide" evidence="1">
    <location>
        <begin position="1"/>
        <end position="28"/>
    </location>
</feature>
<evidence type="ECO:0000313" key="3">
    <source>
        <dbReference type="Proteomes" id="UP000663623"/>
    </source>
</evidence>
<dbReference type="NCBIfam" id="NF047340">
    <property type="entry name" value="Athe_2463_dom"/>
    <property type="match status" value="1"/>
</dbReference>
<evidence type="ECO:0000313" key="2">
    <source>
        <dbReference type="EMBL" id="BCS82353.1"/>
    </source>
</evidence>
<keyword evidence="1" id="KW-0732">Signal</keyword>
<gene>
    <name evidence="2" type="ORF">CaldiYA01_23130</name>
</gene>
<name>A0ABM7NQE1_9FIRM</name>